<evidence type="ECO:0000256" key="4">
    <source>
        <dbReference type="ARBA" id="ARBA00013533"/>
    </source>
</evidence>
<keyword evidence="8" id="KW-0333">Golgi apparatus</keyword>
<evidence type="ECO:0000256" key="6">
    <source>
        <dbReference type="ARBA" id="ARBA00022692"/>
    </source>
</evidence>
<dbReference type="Proteomes" id="UP000807025">
    <property type="component" value="Unassembled WGS sequence"/>
</dbReference>
<feature type="compositionally biased region" description="Polar residues" evidence="10">
    <location>
        <begin position="8"/>
        <end position="30"/>
    </location>
</feature>
<feature type="transmembrane region" description="Helical" evidence="11">
    <location>
        <begin position="202"/>
        <end position="228"/>
    </location>
</feature>
<keyword evidence="6 11" id="KW-0812">Transmembrane</keyword>
<comment type="similarity">
    <text evidence="3">Belongs to the TVP38/TMEM64 family.</text>
</comment>
<keyword evidence="9 11" id="KW-0472">Membrane</keyword>
<evidence type="ECO:0000256" key="5">
    <source>
        <dbReference type="ARBA" id="ARBA00020673"/>
    </source>
</evidence>
<evidence type="ECO:0000259" key="12">
    <source>
        <dbReference type="Pfam" id="PF09335"/>
    </source>
</evidence>
<dbReference type="Pfam" id="PF09335">
    <property type="entry name" value="VTT_dom"/>
    <property type="match status" value="1"/>
</dbReference>
<evidence type="ECO:0000256" key="8">
    <source>
        <dbReference type="ARBA" id="ARBA00023034"/>
    </source>
</evidence>
<dbReference type="PANTHER" id="PTHR47549:SF3">
    <property type="entry name" value="GOLGI APPARATUS MEMBRANE PROTEIN TVP38"/>
    <property type="match status" value="1"/>
</dbReference>
<name>A0A9P6A690_PLEER</name>
<dbReference type="GO" id="GO:0016192">
    <property type="term" value="P:vesicle-mediated transport"/>
    <property type="evidence" value="ECO:0007669"/>
    <property type="project" value="TreeGrafter"/>
</dbReference>
<organism evidence="13 14">
    <name type="scientific">Pleurotus eryngii</name>
    <name type="common">Boletus of the steppes</name>
    <dbReference type="NCBI Taxonomy" id="5323"/>
    <lineage>
        <taxon>Eukaryota</taxon>
        <taxon>Fungi</taxon>
        <taxon>Dikarya</taxon>
        <taxon>Basidiomycota</taxon>
        <taxon>Agaricomycotina</taxon>
        <taxon>Agaricomycetes</taxon>
        <taxon>Agaricomycetidae</taxon>
        <taxon>Agaricales</taxon>
        <taxon>Pleurotineae</taxon>
        <taxon>Pleurotaceae</taxon>
        <taxon>Pleurotus</taxon>
    </lineage>
</organism>
<evidence type="ECO:0000256" key="11">
    <source>
        <dbReference type="SAM" id="Phobius"/>
    </source>
</evidence>
<evidence type="ECO:0000256" key="7">
    <source>
        <dbReference type="ARBA" id="ARBA00022989"/>
    </source>
</evidence>
<sequence>MPPHRAQQRSPSLGLISSASPARPVSTTPLPSHRHSQSPFRYVHLQPVLDEKSRHRDADAQLSTLPAFRHPLSISQSPTLPHSAGPTAAHDPQAAPASPATLYPASPSYQQRIPSSMLHQSAPLRMPYHQHYPNPVISQPSPPSFYTRPRSLRVANLIRPWLPVILYGMTSLVFVVAIAFYRTELFTLLDDLAVWLRADKQFGHAVLFSLIFLTTIPPIPLYSTLIILSGYTFGPWTGAIISYTAALAGAITVFIISRTLLRDTISRWLASTTTIKRVVRAIEKRPKLLFLIRLAPYPYNVMNCLLAASPSLTLRTYTICTALSLFKVIIHTGVGASIHSFRDYHVVDPDASRNGQTPINGEQEESSADTVARTWTIIGVGLCVAILVYLSIVARKAVDDELEEEQYGDSEERLAFLSSSSISHDSDLEAGASERVMTETSISNRGQVFLLTQPRQQTL</sequence>
<dbReference type="EMBL" id="MU154537">
    <property type="protein sequence ID" value="KAF9498524.1"/>
    <property type="molecule type" value="Genomic_DNA"/>
</dbReference>
<comment type="caution">
    <text evidence="13">The sequence shown here is derived from an EMBL/GenBank/DDBJ whole genome shotgun (WGS) entry which is preliminary data.</text>
</comment>
<gene>
    <name evidence="13" type="ORF">BDN71DRAFT_1443394</name>
</gene>
<feature type="transmembrane region" description="Helical" evidence="11">
    <location>
        <begin position="161"/>
        <end position="181"/>
    </location>
</feature>
<evidence type="ECO:0000313" key="13">
    <source>
        <dbReference type="EMBL" id="KAF9498524.1"/>
    </source>
</evidence>
<protein>
    <recommendedName>
        <fullName evidence="4">Golgi apparatus membrane protein TVP38</fullName>
    </recommendedName>
    <alternativeName>
        <fullName evidence="5">Golgi apparatus membrane protein tvp38</fullName>
    </alternativeName>
</protein>
<proteinExistence type="inferred from homology"/>
<feature type="transmembrane region" description="Helical" evidence="11">
    <location>
        <begin position="375"/>
        <end position="394"/>
    </location>
</feature>
<dbReference type="GO" id="GO:0000139">
    <property type="term" value="C:Golgi membrane"/>
    <property type="evidence" value="ECO:0007669"/>
    <property type="project" value="UniProtKB-SubCell"/>
</dbReference>
<dbReference type="PANTHER" id="PTHR47549">
    <property type="entry name" value="GOLGI APPARATUS MEMBRANE PROTEIN TVP38-RELATED"/>
    <property type="match status" value="1"/>
</dbReference>
<comment type="subcellular location">
    <subcellularLocation>
        <location evidence="2">Golgi apparatus membrane</location>
        <topology evidence="2">Multi-pass membrane protein</topology>
    </subcellularLocation>
</comment>
<dbReference type="GO" id="GO:0000022">
    <property type="term" value="P:mitotic spindle elongation"/>
    <property type="evidence" value="ECO:0007669"/>
    <property type="project" value="TreeGrafter"/>
</dbReference>
<keyword evidence="14" id="KW-1185">Reference proteome</keyword>
<evidence type="ECO:0000256" key="1">
    <source>
        <dbReference type="ARBA" id="ARBA00002978"/>
    </source>
</evidence>
<feature type="transmembrane region" description="Helical" evidence="11">
    <location>
        <begin position="240"/>
        <end position="261"/>
    </location>
</feature>
<evidence type="ECO:0000256" key="9">
    <source>
        <dbReference type="ARBA" id="ARBA00023136"/>
    </source>
</evidence>
<dbReference type="InterPro" id="IPR032816">
    <property type="entry name" value="VTT_dom"/>
</dbReference>
<dbReference type="AlphaFoldDB" id="A0A9P6A690"/>
<evidence type="ECO:0000256" key="2">
    <source>
        <dbReference type="ARBA" id="ARBA00004653"/>
    </source>
</evidence>
<reference evidence="13" key="1">
    <citation type="submission" date="2020-11" db="EMBL/GenBank/DDBJ databases">
        <authorList>
            <consortium name="DOE Joint Genome Institute"/>
            <person name="Ahrendt S."/>
            <person name="Riley R."/>
            <person name="Andreopoulos W."/>
            <person name="Labutti K."/>
            <person name="Pangilinan J."/>
            <person name="Ruiz-Duenas F.J."/>
            <person name="Barrasa J.M."/>
            <person name="Sanchez-Garcia M."/>
            <person name="Camarero S."/>
            <person name="Miyauchi S."/>
            <person name="Serrano A."/>
            <person name="Linde D."/>
            <person name="Babiker R."/>
            <person name="Drula E."/>
            <person name="Ayuso-Fernandez I."/>
            <person name="Pacheco R."/>
            <person name="Padilla G."/>
            <person name="Ferreira P."/>
            <person name="Barriuso J."/>
            <person name="Kellner H."/>
            <person name="Castanera R."/>
            <person name="Alfaro M."/>
            <person name="Ramirez L."/>
            <person name="Pisabarro A.G."/>
            <person name="Kuo A."/>
            <person name="Tritt A."/>
            <person name="Lipzen A."/>
            <person name="He G."/>
            <person name="Yan M."/>
            <person name="Ng V."/>
            <person name="Cullen D."/>
            <person name="Martin F."/>
            <person name="Rosso M.-N."/>
            <person name="Henrissat B."/>
            <person name="Hibbett D."/>
            <person name="Martinez A.T."/>
            <person name="Grigoriev I.V."/>
        </authorList>
    </citation>
    <scope>NUCLEOTIDE SEQUENCE</scope>
    <source>
        <strain evidence="13">ATCC 90797</strain>
    </source>
</reference>
<evidence type="ECO:0000256" key="3">
    <source>
        <dbReference type="ARBA" id="ARBA00008640"/>
    </source>
</evidence>
<keyword evidence="7 11" id="KW-1133">Transmembrane helix</keyword>
<evidence type="ECO:0000313" key="14">
    <source>
        <dbReference type="Proteomes" id="UP000807025"/>
    </source>
</evidence>
<evidence type="ECO:0000256" key="10">
    <source>
        <dbReference type="SAM" id="MobiDB-lite"/>
    </source>
</evidence>
<feature type="region of interest" description="Disordered" evidence="10">
    <location>
        <begin position="1"/>
        <end position="40"/>
    </location>
</feature>
<feature type="region of interest" description="Disordered" evidence="10">
    <location>
        <begin position="66"/>
        <end position="102"/>
    </location>
</feature>
<feature type="domain" description="VTT" evidence="12">
    <location>
        <begin position="220"/>
        <end position="336"/>
    </location>
</feature>
<dbReference type="InterPro" id="IPR051076">
    <property type="entry name" value="Golgi_membrane_TVP38/TMEM64"/>
</dbReference>
<accession>A0A9P6A690</accession>
<comment type="function">
    <text evidence="1">Golgi membrane protein involved in vesicular trafficking and spindle migration.</text>
</comment>
<dbReference type="OrthoDB" id="166803at2759"/>